<feature type="domain" description="YetF C-terminal" evidence="8">
    <location>
        <begin position="89"/>
        <end position="221"/>
    </location>
</feature>
<evidence type="ECO:0008006" key="12">
    <source>
        <dbReference type="Google" id="ProtNLM"/>
    </source>
</evidence>
<dbReference type="PANTHER" id="PTHR34582:SF7">
    <property type="entry name" value="UPF0702 TRANSMEMBRANE PROTEIN YDFS"/>
    <property type="match status" value="1"/>
</dbReference>
<evidence type="ECO:0000256" key="3">
    <source>
        <dbReference type="ARBA" id="ARBA00022475"/>
    </source>
</evidence>
<gene>
    <name evidence="10" type="ORF">SYNTR_1850</name>
</gene>
<dbReference type="InterPro" id="IPR048454">
    <property type="entry name" value="YetF_N"/>
</dbReference>
<dbReference type="RefSeq" id="WP_243140177.1">
    <property type="nucleotide sequence ID" value="NZ_CP046457.1"/>
</dbReference>
<evidence type="ECO:0000313" key="10">
    <source>
        <dbReference type="EMBL" id="QGU00444.1"/>
    </source>
</evidence>
<dbReference type="Pfam" id="PF20730">
    <property type="entry name" value="YetF_N"/>
    <property type="match status" value="1"/>
</dbReference>
<reference evidence="11" key="1">
    <citation type="journal article" date="2019" name="Microbiology">
        <title>Complete Genome Sequence of an Uncultured Bacterium of the Candidate Phylum Bipolaricaulota.</title>
        <authorList>
            <person name="Kadnikov V.V."/>
            <person name="Mardanov A.V."/>
            <person name="Beletsky A.V."/>
            <person name="Frank Y.A."/>
            <person name="Karnachuk O.V."/>
            <person name="Ravin N.V."/>
        </authorList>
    </citation>
    <scope>NUCLEOTIDE SEQUENCE [LARGE SCALE GENOMIC DNA]</scope>
</reference>
<dbReference type="KEGG" id="salq:SYNTR_1850"/>
<dbReference type="Proteomes" id="UP000426444">
    <property type="component" value="Chromosome"/>
</dbReference>
<dbReference type="EMBL" id="CP046457">
    <property type="protein sequence ID" value="QGU00444.1"/>
    <property type="molecule type" value="Genomic_DNA"/>
</dbReference>
<organism evidence="10 11">
    <name type="scientific">Candidatus Syntrophocurvum alkaliphilum</name>
    <dbReference type="NCBI Taxonomy" id="2293317"/>
    <lineage>
        <taxon>Bacteria</taxon>
        <taxon>Bacillati</taxon>
        <taxon>Bacillota</taxon>
        <taxon>Clostridia</taxon>
        <taxon>Eubacteriales</taxon>
        <taxon>Syntrophomonadaceae</taxon>
        <taxon>Candidatus Syntrophocurvum</taxon>
    </lineage>
</organism>
<protein>
    <recommendedName>
        <fullName evidence="12">DUF421 domain-containing protein</fullName>
    </recommendedName>
</protein>
<feature type="domain" description="YetF-like N-terminal transmembrane" evidence="9">
    <location>
        <begin position="10"/>
        <end position="83"/>
    </location>
</feature>
<keyword evidence="11" id="KW-1185">Reference proteome</keyword>
<evidence type="ECO:0000256" key="7">
    <source>
        <dbReference type="SAM" id="Phobius"/>
    </source>
</evidence>
<evidence type="ECO:0000256" key="1">
    <source>
        <dbReference type="ARBA" id="ARBA00004651"/>
    </source>
</evidence>
<accession>A0A6I6DHM9</accession>
<sequence length="244" mass="27793">MQLEQAMDPYIAAVFKTAMAFAGILVYARILGKQQMSQLTFYDYITGITFGNIAAMIAVDPGYENVFLYLWILTVFAFFNYLMGVVTEKNRAARKLIEGEPVILIHNGKILEHNMAKARYNMENLLMQLREKDVFDLNDVEFAIAETDGVLSVQKKAEKRPVNPSDLNISPDYEGIPSELIIDGEIIYQNLKQNNIDEAWLMSELKRLGYNGPQGITYAAIDKDKNLYVDEDRDRLDDIIDISD</sequence>
<evidence type="ECO:0000256" key="5">
    <source>
        <dbReference type="ARBA" id="ARBA00022989"/>
    </source>
</evidence>
<dbReference type="AlphaFoldDB" id="A0A6I6DHM9"/>
<keyword evidence="6 7" id="KW-0472">Membrane</keyword>
<dbReference type="Pfam" id="PF04239">
    <property type="entry name" value="DUF421"/>
    <property type="match status" value="1"/>
</dbReference>
<evidence type="ECO:0000259" key="9">
    <source>
        <dbReference type="Pfam" id="PF20730"/>
    </source>
</evidence>
<name>A0A6I6DHM9_9FIRM</name>
<feature type="transmembrane region" description="Helical" evidence="7">
    <location>
        <begin position="12"/>
        <end position="30"/>
    </location>
</feature>
<proteinExistence type="inferred from homology"/>
<keyword evidence="3" id="KW-1003">Cell membrane</keyword>
<evidence type="ECO:0000313" key="11">
    <source>
        <dbReference type="Proteomes" id="UP000426444"/>
    </source>
</evidence>
<dbReference type="InterPro" id="IPR023090">
    <property type="entry name" value="UPF0702_alpha/beta_dom_sf"/>
</dbReference>
<comment type="subcellular location">
    <subcellularLocation>
        <location evidence="1">Cell membrane</location>
        <topology evidence="1">Multi-pass membrane protein</topology>
    </subcellularLocation>
</comment>
<evidence type="ECO:0000256" key="6">
    <source>
        <dbReference type="ARBA" id="ARBA00023136"/>
    </source>
</evidence>
<comment type="similarity">
    <text evidence="2">Belongs to the UPF0702 family.</text>
</comment>
<feature type="transmembrane region" description="Helical" evidence="7">
    <location>
        <begin position="66"/>
        <end position="86"/>
    </location>
</feature>
<evidence type="ECO:0000259" key="8">
    <source>
        <dbReference type="Pfam" id="PF04239"/>
    </source>
</evidence>
<feature type="transmembrane region" description="Helical" evidence="7">
    <location>
        <begin position="42"/>
        <end position="60"/>
    </location>
</feature>
<evidence type="ECO:0000256" key="4">
    <source>
        <dbReference type="ARBA" id="ARBA00022692"/>
    </source>
</evidence>
<dbReference type="PANTHER" id="PTHR34582">
    <property type="entry name" value="UPF0702 TRANSMEMBRANE PROTEIN YCAP"/>
    <property type="match status" value="1"/>
</dbReference>
<evidence type="ECO:0000256" key="2">
    <source>
        <dbReference type="ARBA" id="ARBA00006448"/>
    </source>
</evidence>
<dbReference type="Gene3D" id="3.30.240.20">
    <property type="entry name" value="bsu07140 like domains"/>
    <property type="match status" value="2"/>
</dbReference>
<keyword evidence="5 7" id="KW-1133">Transmembrane helix</keyword>
<dbReference type="GO" id="GO:0005886">
    <property type="term" value="C:plasma membrane"/>
    <property type="evidence" value="ECO:0007669"/>
    <property type="project" value="UniProtKB-SubCell"/>
</dbReference>
<keyword evidence="4 7" id="KW-0812">Transmembrane</keyword>
<dbReference type="InterPro" id="IPR007353">
    <property type="entry name" value="DUF421"/>
</dbReference>